<dbReference type="OrthoDB" id="9788268at2"/>
<sequence length="309" mass="34987">MQTTSSILMVRPVSFGFNPETATTNAFQNELQHHTAAEIRQQAIAEFDKFVALLQEKGINVTVIDDTEAPAKPDAIFPNNWITLHRNGTIALYPMHAPSRRLERRPDILDTMREKYQVKKVVDFSQHEEKDKFLEGTGSMILDHDNRIVYACLSPRTDADLLEEFCQHFGYQPIVFHAYDHKGSLVYHTNVMLSIGHRFAIICAAAIHDEADRQFVITTLTRTGHEVIEITPEQLRQYAGNALEVSNQAGQHFLVISEQAYQSLRPDQIQAIQKYAEIIPVPLYTIEHVGGGSARCMMAEIFLPEKAQA</sequence>
<keyword evidence="2" id="KW-1185">Reference proteome</keyword>
<dbReference type="PANTHER" id="PTHR43224">
    <property type="entry name" value="AMIDINOTRANSFERASE"/>
    <property type="match status" value="1"/>
</dbReference>
<accession>A0A512AVM2</accession>
<gene>
    <name evidence="1" type="ORF">AAE02nite_14230</name>
</gene>
<comment type="caution">
    <text evidence="1">The sequence shown here is derived from an EMBL/GenBank/DDBJ whole genome shotgun (WGS) entry which is preliminary data.</text>
</comment>
<dbReference type="PANTHER" id="PTHR43224:SF1">
    <property type="entry name" value="AMIDINOTRANSFERASE"/>
    <property type="match status" value="1"/>
</dbReference>
<dbReference type="AlphaFoldDB" id="A0A512AVM2"/>
<dbReference type="SUPFAM" id="SSF55909">
    <property type="entry name" value="Pentein"/>
    <property type="match status" value="1"/>
</dbReference>
<evidence type="ECO:0000313" key="1">
    <source>
        <dbReference type="EMBL" id="GEO03759.1"/>
    </source>
</evidence>
<dbReference type="Gene3D" id="3.75.10.10">
    <property type="entry name" value="L-arginine/glycine Amidinotransferase, Chain A"/>
    <property type="match status" value="1"/>
</dbReference>
<dbReference type="NCBIfam" id="NF046062">
    <property type="entry name" value="citrull_CtlX"/>
    <property type="match status" value="1"/>
</dbReference>
<dbReference type="Proteomes" id="UP000321532">
    <property type="component" value="Unassembled WGS sequence"/>
</dbReference>
<evidence type="ECO:0008006" key="3">
    <source>
        <dbReference type="Google" id="ProtNLM"/>
    </source>
</evidence>
<dbReference type="Pfam" id="PF19420">
    <property type="entry name" value="DDAH_eukar"/>
    <property type="match status" value="1"/>
</dbReference>
<proteinExistence type="predicted"/>
<protein>
    <recommendedName>
        <fullName evidence="3">Amidinotransferase</fullName>
    </recommendedName>
</protein>
<evidence type="ECO:0000313" key="2">
    <source>
        <dbReference type="Proteomes" id="UP000321532"/>
    </source>
</evidence>
<dbReference type="InterPro" id="IPR014541">
    <property type="entry name" value="Amdntrnsf_FN0238"/>
</dbReference>
<reference evidence="1 2" key="1">
    <citation type="submission" date="2019-07" db="EMBL/GenBank/DDBJ databases">
        <title>Whole genome shotgun sequence of Adhaeribacter aerolatus NBRC 106133.</title>
        <authorList>
            <person name="Hosoyama A."/>
            <person name="Uohara A."/>
            <person name="Ohji S."/>
            <person name="Ichikawa N."/>
        </authorList>
    </citation>
    <scope>NUCLEOTIDE SEQUENCE [LARGE SCALE GENOMIC DNA]</scope>
    <source>
        <strain evidence="1 2">NBRC 106133</strain>
    </source>
</reference>
<dbReference type="EMBL" id="BJYS01000008">
    <property type="protein sequence ID" value="GEO03759.1"/>
    <property type="molecule type" value="Genomic_DNA"/>
</dbReference>
<dbReference type="RefSeq" id="WP_146896457.1">
    <property type="nucleotide sequence ID" value="NZ_BJYS01000008.1"/>
</dbReference>
<dbReference type="PIRSF" id="PIRSF028188">
    <property type="entry name" value="Amdntrnsf_FN0238"/>
    <property type="match status" value="1"/>
</dbReference>
<organism evidence="1 2">
    <name type="scientific">Adhaeribacter aerolatus</name>
    <dbReference type="NCBI Taxonomy" id="670289"/>
    <lineage>
        <taxon>Bacteria</taxon>
        <taxon>Pseudomonadati</taxon>
        <taxon>Bacteroidota</taxon>
        <taxon>Cytophagia</taxon>
        <taxon>Cytophagales</taxon>
        <taxon>Hymenobacteraceae</taxon>
        <taxon>Adhaeribacter</taxon>
    </lineage>
</organism>
<name>A0A512AVM2_9BACT</name>